<gene>
    <name evidence="6" type="ORF">E0D97_02355</name>
</gene>
<dbReference type="InterPro" id="IPR050093">
    <property type="entry name" value="ABC_SmlMolc_Importer"/>
</dbReference>
<dbReference type="GO" id="GO:0005524">
    <property type="term" value="F:ATP binding"/>
    <property type="evidence" value="ECO:0007669"/>
    <property type="project" value="UniProtKB-KW"/>
</dbReference>
<dbReference type="InterPro" id="IPR027417">
    <property type="entry name" value="P-loop_NTPase"/>
</dbReference>
<dbReference type="PANTHER" id="PTHR42781:SF4">
    <property type="entry name" value="SPERMIDINE_PUTRESCINE IMPORT ATP-BINDING PROTEIN POTA"/>
    <property type="match status" value="1"/>
</dbReference>
<accession>A0A4R0PHG9</accession>
<dbReference type="PROSITE" id="PS50893">
    <property type="entry name" value="ABC_TRANSPORTER_2"/>
    <property type="match status" value="1"/>
</dbReference>
<comment type="caution">
    <text evidence="6">The sequence shown here is derived from an EMBL/GenBank/DDBJ whole genome shotgun (WGS) entry which is preliminary data.</text>
</comment>
<dbReference type="InterPro" id="IPR017871">
    <property type="entry name" value="ABC_transporter-like_CS"/>
</dbReference>
<dbReference type="Proteomes" id="UP000291301">
    <property type="component" value="Unassembled WGS sequence"/>
</dbReference>
<evidence type="ECO:0000256" key="2">
    <source>
        <dbReference type="ARBA" id="ARBA00022448"/>
    </source>
</evidence>
<organism evidence="6 7">
    <name type="scientific">Oricola cellulosilytica</name>
    <dbReference type="NCBI Taxonomy" id="1429082"/>
    <lineage>
        <taxon>Bacteria</taxon>
        <taxon>Pseudomonadati</taxon>
        <taxon>Pseudomonadota</taxon>
        <taxon>Alphaproteobacteria</taxon>
        <taxon>Hyphomicrobiales</taxon>
        <taxon>Ahrensiaceae</taxon>
        <taxon>Oricola</taxon>
    </lineage>
</organism>
<evidence type="ECO:0000256" key="1">
    <source>
        <dbReference type="ARBA" id="ARBA00005417"/>
    </source>
</evidence>
<dbReference type="GO" id="GO:0016887">
    <property type="term" value="F:ATP hydrolysis activity"/>
    <property type="evidence" value="ECO:0007669"/>
    <property type="project" value="InterPro"/>
</dbReference>
<dbReference type="PROSITE" id="PS00211">
    <property type="entry name" value="ABC_TRANSPORTER_1"/>
    <property type="match status" value="1"/>
</dbReference>
<name>A0A4R0PHG9_9HYPH</name>
<protein>
    <submittedName>
        <fullName evidence="6">ATP-binding cassette domain-containing protein</fullName>
    </submittedName>
</protein>
<keyword evidence="2" id="KW-0813">Transport</keyword>
<dbReference type="AlphaFoldDB" id="A0A4R0PHG9"/>
<dbReference type="InterPro" id="IPR003593">
    <property type="entry name" value="AAA+_ATPase"/>
</dbReference>
<keyword evidence="3" id="KW-0547">Nucleotide-binding</keyword>
<reference evidence="6 7" key="1">
    <citation type="journal article" date="2015" name="Antonie Van Leeuwenhoek">
        <title>Oricola cellulosilytica gen. nov., sp. nov., a cellulose-degrading bacterium of the family Phyllobacteriaceae isolated from surface seashore water, and emended descriptions of Mesorhizobium loti and Phyllobacterium myrsinacearum.</title>
        <authorList>
            <person name="Hameed A."/>
            <person name="Shahina M."/>
            <person name="Lai W.A."/>
            <person name="Lin S.Y."/>
            <person name="Young L.S."/>
            <person name="Liu Y.C."/>
            <person name="Hsu Y.H."/>
            <person name="Young C.C."/>
        </authorList>
    </citation>
    <scope>NUCLEOTIDE SEQUENCE [LARGE SCALE GENOMIC DNA]</scope>
    <source>
        <strain evidence="6 7">KCTC 52183</strain>
    </source>
</reference>
<dbReference type="PANTHER" id="PTHR42781">
    <property type="entry name" value="SPERMIDINE/PUTRESCINE IMPORT ATP-BINDING PROTEIN POTA"/>
    <property type="match status" value="1"/>
</dbReference>
<evidence type="ECO:0000256" key="4">
    <source>
        <dbReference type="ARBA" id="ARBA00022840"/>
    </source>
</evidence>
<dbReference type="RefSeq" id="WP_131565028.1">
    <property type="nucleotide sequence ID" value="NZ_JAINFK010000001.1"/>
</dbReference>
<evidence type="ECO:0000256" key="3">
    <source>
        <dbReference type="ARBA" id="ARBA00022741"/>
    </source>
</evidence>
<keyword evidence="7" id="KW-1185">Reference proteome</keyword>
<dbReference type="EMBL" id="SJST01000001">
    <property type="protein sequence ID" value="TCD16293.1"/>
    <property type="molecule type" value="Genomic_DNA"/>
</dbReference>
<feature type="domain" description="ABC transporter" evidence="5">
    <location>
        <begin position="9"/>
        <end position="214"/>
    </location>
</feature>
<dbReference type="SMART" id="SM00382">
    <property type="entry name" value="AAA"/>
    <property type="match status" value="1"/>
</dbReference>
<evidence type="ECO:0000313" key="6">
    <source>
        <dbReference type="EMBL" id="TCD16293.1"/>
    </source>
</evidence>
<keyword evidence="4 6" id="KW-0067">ATP-binding</keyword>
<comment type="similarity">
    <text evidence="1">Belongs to the ABC transporter superfamily.</text>
</comment>
<sequence length="216" mass="23331">MPENSSPGLRLEKVRIGLNSRTLLSVDHHVGPADTLTIMGPSGSGKSTLLAYIGGFLDQDFVGEGRVICGGRDITILPAQERHAGILFQDPLLFPHMSVGGNLVFALPASVTTVRERRTRAEAALEDVGLGGLFDRDPETLSGGQKARVALARVLISEPNFLLLDEPFSKLDMQLRDQIRTLVFEQASRTRLPVILVTHDESDARAARGDVIEVGA</sequence>
<dbReference type="OrthoDB" id="9802264at2"/>
<evidence type="ECO:0000259" key="5">
    <source>
        <dbReference type="PROSITE" id="PS50893"/>
    </source>
</evidence>
<dbReference type="Gene3D" id="3.40.50.300">
    <property type="entry name" value="P-loop containing nucleotide triphosphate hydrolases"/>
    <property type="match status" value="1"/>
</dbReference>
<dbReference type="Pfam" id="PF00005">
    <property type="entry name" value="ABC_tran"/>
    <property type="match status" value="1"/>
</dbReference>
<dbReference type="SUPFAM" id="SSF52540">
    <property type="entry name" value="P-loop containing nucleoside triphosphate hydrolases"/>
    <property type="match status" value="1"/>
</dbReference>
<evidence type="ECO:0000313" key="7">
    <source>
        <dbReference type="Proteomes" id="UP000291301"/>
    </source>
</evidence>
<dbReference type="InterPro" id="IPR003439">
    <property type="entry name" value="ABC_transporter-like_ATP-bd"/>
</dbReference>
<proteinExistence type="inferred from homology"/>